<feature type="region of interest" description="Disordered" evidence="1">
    <location>
        <begin position="59"/>
        <end position="82"/>
    </location>
</feature>
<dbReference type="KEGG" id="psic:J4E96_10680"/>
<feature type="compositionally biased region" description="Polar residues" evidence="1">
    <location>
        <begin position="59"/>
        <end position="71"/>
    </location>
</feature>
<sequence>MPQFLDSARPRVPAERRAFAPAEPAIPAGKISVLGRRSVTSVLVSGLIVTMFTSPTFAAPVTSSDRASRPQSAEVAGRERPASSLLYRSSASRFGTWSTPWTFDHTVVRVTPDPAPAPPASPEPDPDPDESDLTGTAADVALVDESPIDDAAADAALAEAAATEAEPTAEELAEDELSLSADLSATGLAQTDAAGATAAATRVATYHPFAISAPANISLGSGAKFESSSSTRTAAFLRGTPVINHTTWTIATAIATSSSPLAKVKNLKTGVTTTIRIPSTAKSTNDSDKAMTVIQPDGYTAYECYKMTKVGTNSWTTTSMVKQDLRSTGLAVGTRASGVSQLMGLIRAKEVAAKKIPHTIAIAIPDAMLKTGYVWPARRQDSNASSAYKGQVPMGTMLAIPPSVNVSSLGLSAEGLALARALQDYGGHIVERAGMVALYAEPSADAAAIARMKVDWRKLYPLMRVVTNNTSTNIGGGGTRRQPAAGALQ</sequence>
<keyword evidence="3" id="KW-1185">Reference proteome</keyword>
<name>A0A8A4Z8Y1_9MICO</name>
<feature type="compositionally biased region" description="Pro residues" evidence="1">
    <location>
        <begin position="113"/>
        <end position="123"/>
    </location>
</feature>
<organism evidence="2 3">
    <name type="scientific">Pengzhenrongella sicca</name>
    <dbReference type="NCBI Taxonomy" id="2819238"/>
    <lineage>
        <taxon>Bacteria</taxon>
        <taxon>Bacillati</taxon>
        <taxon>Actinomycetota</taxon>
        <taxon>Actinomycetes</taxon>
        <taxon>Micrococcales</taxon>
        <taxon>Pengzhenrongella</taxon>
    </lineage>
</organism>
<accession>A0A8A4Z8Y1</accession>
<protein>
    <submittedName>
        <fullName evidence="2">Uncharacterized protein</fullName>
    </submittedName>
</protein>
<reference evidence="2" key="1">
    <citation type="submission" date="2021-03" db="EMBL/GenBank/DDBJ databases">
        <title>Pengzhenrongella sicca gen. nov., sp. nov., a new member of suborder Micrococcineae isolated from High-Arctic tundra soil.</title>
        <authorList>
            <person name="Peng F."/>
        </authorList>
    </citation>
    <scope>NUCLEOTIDE SEQUENCE</scope>
    <source>
        <strain evidence="2">LRZ-2</strain>
    </source>
</reference>
<dbReference type="EMBL" id="CP071868">
    <property type="protein sequence ID" value="QTE27881.1"/>
    <property type="molecule type" value="Genomic_DNA"/>
</dbReference>
<feature type="region of interest" description="Disordered" evidence="1">
    <location>
        <begin position="109"/>
        <end position="134"/>
    </location>
</feature>
<dbReference type="AlphaFoldDB" id="A0A8A4Z8Y1"/>
<evidence type="ECO:0000313" key="3">
    <source>
        <dbReference type="Proteomes" id="UP000663937"/>
    </source>
</evidence>
<gene>
    <name evidence="2" type="ORF">J4E96_10680</name>
</gene>
<evidence type="ECO:0000313" key="2">
    <source>
        <dbReference type="EMBL" id="QTE27881.1"/>
    </source>
</evidence>
<evidence type="ECO:0000256" key="1">
    <source>
        <dbReference type="SAM" id="MobiDB-lite"/>
    </source>
</evidence>
<dbReference type="RefSeq" id="WP_227422101.1">
    <property type="nucleotide sequence ID" value="NZ_CP071868.1"/>
</dbReference>
<dbReference type="Proteomes" id="UP000663937">
    <property type="component" value="Chromosome"/>
</dbReference>
<proteinExistence type="predicted"/>